<dbReference type="InterPro" id="IPR000242">
    <property type="entry name" value="PTP_cat"/>
</dbReference>
<organism evidence="5 6">
    <name type="scientific">Paragonimus skrjabini miyazakii</name>
    <dbReference type="NCBI Taxonomy" id="59628"/>
    <lineage>
        <taxon>Eukaryota</taxon>
        <taxon>Metazoa</taxon>
        <taxon>Spiralia</taxon>
        <taxon>Lophotrochozoa</taxon>
        <taxon>Platyhelminthes</taxon>
        <taxon>Trematoda</taxon>
        <taxon>Digenea</taxon>
        <taxon>Plagiorchiida</taxon>
        <taxon>Troglotremata</taxon>
        <taxon>Troglotrematidae</taxon>
        <taxon>Paragonimus</taxon>
    </lineage>
</organism>
<dbReference type="OrthoDB" id="10051650at2759"/>
<evidence type="ECO:0000259" key="4">
    <source>
        <dbReference type="PROSITE" id="PS50191"/>
    </source>
</evidence>
<dbReference type="InterPro" id="IPR001251">
    <property type="entry name" value="CRAL-TRIO_dom"/>
</dbReference>
<dbReference type="InterPro" id="IPR000387">
    <property type="entry name" value="Tyr_Pase_dom"/>
</dbReference>
<gene>
    <name evidence="5" type="ORF">EG68_05636</name>
</gene>
<dbReference type="InterPro" id="IPR029021">
    <property type="entry name" value="Prot-tyrosine_phosphatase-like"/>
</dbReference>
<dbReference type="InterPro" id="IPR003595">
    <property type="entry name" value="Tyr_Pase_cat"/>
</dbReference>
<evidence type="ECO:0000259" key="3">
    <source>
        <dbReference type="PROSITE" id="PS50056"/>
    </source>
</evidence>
<dbReference type="GO" id="GO:0004725">
    <property type="term" value="F:protein tyrosine phosphatase activity"/>
    <property type="evidence" value="ECO:0007669"/>
    <property type="project" value="InterPro"/>
</dbReference>
<reference evidence="5" key="1">
    <citation type="submission" date="2019-07" db="EMBL/GenBank/DDBJ databases">
        <title>Annotation for the trematode Paragonimus miyazaki's.</title>
        <authorList>
            <person name="Choi Y.-J."/>
        </authorList>
    </citation>
    <scope>NUCLEOTIDE SEQUENCE</scope>
    <source>
        <strain evidence="5">Japan</strain>
    </source>
</reference>
<feature type="region of interest" description="Disordered" evidence="1">
    <location>
        <begin position="285"/>
        <end position="412"/>
    </location>
</feature>
<dbReference type="InterPro" id="IPR050348">
    <property type="entry name" value="Protein-Tyr_Phosphatase"/>
</dbReference>
<dbReference type="PROSITE" id="PS50191">
    <property type="entry name" value="CRAL_TRIO"/>
    <property type="match status" value="1"/>
</dbReference>
<comment type="caution">
    <text evidence="5">The sequence shown here is derived from an EMBL/GenBank/DDBJ whole genome shotgun (WGS) entry which is preliminary data.</text>
</comment>
<dbReference type="PANTHER" id="PTHR19134:SF534">
    <property type="entry name" value="LD27988P"/>
    <property type="match status" value="1"/>
</dbReference>
<evidence type="ECO:0000313" key="6">
    <source>
        <dbReference type="Proteomes" id="UP000822476"/>
    </source>
</evidence>
<feature type="compositionally biased region" description="Low complexity" evidence="1">
    <location>
        <begin position="285"/>
        <end position="294"/>
    </location>
</feature>
<dbReference type="Gene3D" id="3.90.190.10">
    <property type="entry name" value="Protein tyrosine phosphatase superfamily"/>
    <property type="match status" value="1"/>
</dbReference>
<name>A0A8S9YMM9_9TREM</name>
<feature type="domain" description="Tyrosine-protein phosphatase" evidence="2">
    <location>
        <begin position="787"/>
        <end position="1122"/>
    </location>
</feature>
<dbReference type="PANTHER" id="PTHR19134">
    <property type="entry name" value="RECEPTOR-TYPE TYROSINE-PROTEIN PHOSPHATASE"/>
    <property type="match status" value="1"/>
</dbReference>
<dbReference type="SMART" id="SM00194">
    <property type="entry name" value="PTPc"/>
    <property type="match status" value="1"/>
</dbReference>
<feature type="compositionally biased region" description="Acidic residues" evidence="1">
    <location>
        <begin position="295"/>
        <end position="316"/>
    </location>
</feature>
<feature type="compositionally biased region" description="Polar residues" evidence="1">
    <location>
        <begin position="672"/>
        <end position="689"/>
    </location>
</feature>
<evidence type="ECO:0008006" key="7">
    <source>
        <dbReference type="Google" id="ProtNLM"/>
    </source>
</evidence>
<feature type="region of interest" description="Disordered" evidence="1">
    <location>
        <begin position="1236"/>
        <end position="1259"/>
    </location>
</feature>
<accession>A0A8S9YMM9</accession>
<feature type="domain" description="Tyrosine specific protein phosphatases" evidence="3">
    <location>
        <begin position="1022"/>
        <end position="1113"/>
    </location>
</feature>
<feature type="domain" description="CRAL-TRIO" evidence="4">
    <location>
        <begin position="77"/>
        <end position="228"/>
    </location>
</feature>
<dbReference type="SUPFAM" id="SSF52799">
    <property type="entry name" value="(Phosphotyrosine protein) phosphatases II"/>
    <property type="match status" value="1"/>
</dbReference>
<dbReference type="Pfam" id="PF00650">
    <property type="entry name" value="CRAL_TRIO"/>
    <property type="match status" value="1"/>
</dbReference>
<dbReference type="SUPFAM" id="SSF52087">
    <property type="entry name" value="CRAL/TRIO domain"/>
    <property type="match status" value="1"/>
</dbReference>
<dbReference type="Pfam" id="PF00102">
    <property type="entry name" value="Y_phosphatase"/>
    <property type="match status" value="1"/>
</dbReference>
<dbReference type="EMBL" id="JTDE01003348">
    <property type="protein sequence ID" value="KAF7256155.1"/>
    <property type="molecule type" value="Genomic_DNA"/>
</dbReference>
<dbReference type="PROSITE" id="PS50056">
    <property type="entry name" value="TYR_PHOSPHATASE_2"/>
    <property type="match status" value="1"/>
</dbReference>
<sequence>MKHPFEFYKLSEDEKKRIDEFISLSSNQSSGSPDVQHLAFCFLAARKFSVAQALELYHNYQIMLSREGISQRIDPFDEDVRQELLSGKFVILNDHEVSGARVAQFFVRLHRTNNSNNRSLLQSILFQLDAVLKKEAASRSGLVFIYDMTDAKFANIDCSFGIKLFKLLQFSYPIRLRRILILTAPLWFRASFRVMRGFIRDQLRDCVSVLRPSPGSKLDALSHPDVVTLRRDHHAWLQTALIRTGWLLSDSESSVRPNGHRPQTPAIFFGQTAISNHVVATTAASTASGSISDSSDPENREDDESACSYSLDEDDVISTGDLDPFALSSSYSSETDGTDADSTHTRPDRRSSADRTDMSASFYSKTKEEAASKRRKGSAMSDISPCGHTDEPPTHSPACLREDHADTPTPPSVVKRLVIPVTFHSDSAELNRPPGTATMTRPCTVASSLDNDMGFSENPLPPLIVESTTPTADVTRYPAANLRHAGGDSRGVCGGGGGTVCIKSDSINKYRNSAGAESSCSSTTSFFSTGSAGLSSAFSTQSADCSPTGDQLFPRVSTARGGSLSVKQYKLDGTRSVSVMDRNIWSDNNPQIRRIAPLAEDEIGDQTIRHEKQIVNDIMEEDKEFGDSCCALNPPTEASLPDWAVGRPHGPSIHQGVIENSKSSPEDPVHTSVHSVDTTDNALSPERNSVSCKLNPVPYADETSLIDEPSLGTAPGFDLSANPTNSTLGEEVIVMDDGYNREEDDGDDDLYEISEESDSEQSICLDDYWMTPTEIATHVETLGLPGVQAEYNAVVRVKSEDPRSAFKHVQNREKNRYCDVFCFEDSRVHLRPLSPQITCSSKKIPKVPTSPKSGTLHRTLSAPTAAKDLVQNYIHANWVDGYRQKNAFICTQGPLPETVSDFWQMIWDYCVPIVVMITKIFEADRVKCFPYWPESAQKKLRFACGHPGTIPCQSDTNDSLFDTVALIPDFEVENLGCQVEDHFTCSTLRLTNLQNKQHRLVKHYAYSSWPDHGVPQTTEGLQKLLVAVRTSYTIAIKKLGYTTYMDQEVPPPPIVVHCSAGIGRTGTYVTVDICTKWLIDPDRSEDRRINVPLTVSRVRSQRYGCVQVAAQYVFCYRVLLDFAVSVGLLASEQAQIALNALTPNSNCIGGQQSYSSATFYHSSSLPRPHRPFGFPAGDTTGRNRLGHAFAEFRNFLPTSQLLSIWHAMKSGKDKTTTGPMAFTDTDFIMTENVCSDSEDSSAAGSPQLMHSHTMDSPSKVTSANFVTITTESSMIGASESLPDCAEDTHTPHLDNSLTSQAEIEIRIAQSS</sequence>
<dbReference type="CDD" id="cd00170">
    <property type="entry name" value="SEC14"/>
    <property type="match status" value="1"/>
</dbReference>
<feature type="compositionally biased region" description="Basic and acidic residues" evidence="1">
    <location>
        <begin position="341"/>
        <end position="357"/>
    </location>
</feature>
<feature type="region of interest" description="Disordered" evidence="1">
    <location>
        <begin position="640"/>
        <end position="689"/>
    </location>
</feature>
<dbReference type="Proteomes" id="UP000822476">
    <property type="component" value="Unassembled WGS sequence"/>
</dbReference>
<dbReference type="PROSITE" id="PS50055">
    <property type="entry name" value="TYR_PHOSPHATASE_PTP"/>
    <property type="match status" value="1"/>
</dbReference>
<dbReference type="InterPro" id="IPR036865">
    <property type="entry name" value="CRAL-TRIO_dom_sf"/>
</dbReference>
<dbReference type="PROSITE" id="PS00383">
    <property type="entry name" value="TYR_PHOSPHATASE_1"/>
    <property type="match status" value="1"/>
</dbReference>
<keyword evidence="6" id="KW-1185">Reference proteome</keyword>
<dbReference type="SMART" id="SM00404">
    <property type="entry name" value="PTPc_motif"/>
    <property type="match status" value="1"/>
</dbReference>
<evidence type="ECO:0000256" key="1">
    <source>
        <dbReference type="SAM" id="MobiDB-lite"/>
    </source>
</evidence>
<evidence type="ECO:0000313" key="5">
    <source>
        <dbReference type="EMBL" id="KAF7256155.1"/>
    </source>
</evidence>
<dbReference type="SMART" id="SM00516">
    <property type="entry name" value="SEC14"/>
    <property type="match status" value="1"/>
</dbReference>
<protein>
    <recommendedName>
        <fullName evidence="7">Tyrosine-protein phosphatase non-receptor type 9</fullName>
    </recommendedName>
</protein>
<dbReference type="PRINTS" id="PR00700">
    <property type="entry name" value="PRTYPHPHTASE"/>
</dbReference>
<dbReference type="InterPro" id="IPR016130">
    <property type="entry name" value="Tyr_Pase_AS"/>
</dbReference>
<evidence type="ECO:0000259" key="2">
    <source>
        <dbReference type="PROSITE" id="PS50055"/>
    </source>
</evidence>
<proteinExistence type="predicted"/>
<dbReference type="Gene3D" id="3.40.525.10">
    <property type="entry name" value="CRAL-TRIO lipid binding domain"/>
    <property type="match status" value="1"/>
</dbReference>